<keyword evidence="1" id="KW-0812">Transmembrane</keyword>
<feature type="transmembrane region" description="Helical" evidence="1">
    <location>
        <begin position="68"/>
        <end position="85"/>
    </location>
</feature>
<dbReference type="Proteomes" id="UP000735302">
    <property type="component" value="Unassembled WGS sequence"/>
</dbReference>
<reference evidence="2 3" key="1">
    <citation type="journal article" date="2021" name="Elife">
        <title>Chloroplast acquisition without the gene transfer in kleptoplastic sea slugs, Plakobranchus ocellatus.</title>
        <authorList>
            <person name="Maeda T."/>
            <person name="Takahashi S."/>
            <person name="Yoshida T."/>
            <person name="Shimamura S."/>
            <person name="Takaki Y."/>
            <person name="Nagai Y."/>
            <person name="Toyoda A."/>
            <person name="Suzuki Y."/>
            <person name="Arimoto A."/>
            <person name="Ishii H."/>
            <person name="Satoh N."/>
            <person name="Nishiyama T."/>
            <person name="Hasebe M."/>
            <person name="Maruyama T."/>
            <person name="Minagawa J."/>
            <person name="Obokata J."/>
            <person name="Shigenobu S."/>
        </authorList>
    </citation>
    <scope>NUCLEOTIDE SEQUENCE [LARGE SCALE GENOMIC DNA]</scope>
</reference>
<sequence length="126" mass="14803">MFTVPHLCTVFKLREKPCVRENQGFPNLLFAPGTSSPAYDKHWQWRLESSCPRSLVCLNPYHLKSKASAYHFCYYALLIFALLAAKRFPLFGIFTIRHPKLILSEARVIDVRRFFHLFPKWISEQS</sequence>
<gene>
    <name evidence="2" type="ORF">PoB_006288000</name>
</gene>
<proteinExistence type="predicted"/>
<keyword evidence="1" id="KW-0472">Membrane</keyword>
<evidence type="ECO:0000313" key="3">
    <source>
        <dbReference type="Proteomes" id="UP000735302"/>
    </source>
</evidence>
<keyword evidence="1" id="KW-1133">Transmembrane helix</keyword>
<organism evidence="2 3">
    <name type="scientific">Plakobranchus ocellatus</name>
    <dbReference type="NCBI Taxonomy" id="259542"/>
    <lineage>
        <taxon>Eukaryota</taxon>
        <taxon>Metazoa</taxon>
        <taxon>Spiralia</taxon>
        <taxon>Lophotrochozoa</taxon>
        <taxon>Mollusca</taxon>
        <taxon>Gastropoda</taxon>
        <taxon>Heterobranchia</taxon>
        <taxon>Euthyneura</taxon>
        <taxon>Panpulmonata</taxon>
        <taxon>Sacoglossa</taxon>
        <taxon>Placobranchoidea</taxon>
        <taxon>Plakobranchidae</taxon>
        <taxon>Plakobranchus</taxon>
    </lineage>
</organism>
<dbReference type="EMBL" id="BLXT01007055">
    <property type="protein sequence ID" value="GFO36375.1"/>
    <property type="molecule type" value="Genomic_DNA"/>
</dbReference>
<keyword evidence="3" id="KW-1185">Reference proteome</keyword>
<evidence type="ECO:0000256" key="1">
    <source>
        <dbReference type="SAM" id="Phobius"/>
    </source>
</evidence>
<comment type="caution">
    <text evidence="2">The sequence shown here is derived from an EMBL/GenBank/DDBJ whole genome shotgun (WGS) entry which is preliminary data.</text>
</comment>
<protein>
    <submittedName>
        <fullName evidence="2">Uncharacterized protein</fullName>
    </submittedName>
</protein>
<evidence type="ECO:0000313" key="2">
    <source>
        <dbReference type="EMBL" id="GFO36375.1"/>
    </source>
</evidence>
<dbReference type="AlphaFoldDB" id="A0AAV4CWZ1"/>
<name>A0AAV4CWZ1_9GAST</name>
<accession>A0AAV4CWZ1</accession>